<dbReference type="Proteomes" id="UP001232163">
    <property type="component" value="Unassembled WGS sequence"/>
</dbReference>
<name>A0ABT9MIG6_9DEIO</name>
<sequence>MKRKPLLAAALALTLNSTALADPTSGAGPGLITATTPVPPQSPVTAAARPAPVITETP</sequence>
<keyword evidence="4" id="KW-1185">Reference proteome</keyword>
<feature type="region of interest" description="Disordered" evidence="1">
    <location>
        <begin position="20"/>
        <end position="58"/>
    </location>
</feature>
<evidence type="ECO:0000256" key="1">
    <source>
        <dbReference type="SAM" id="MobiDB-lite"/>
    </source>
</evidence>
<accession>A0ABT9MIG6</accession>
<evidence type="ECO:0000313" key="3">
    <source>
        <dbReference type="EMBL" id="MDP9766384.1"/>
    </source>
</evidence>
<feature type="chain" id="PRO_5046942648" evidence="2">
    <location>
        <begin position="22"/>
        <end position="58"/>
    </location>
</feature>
<organism evidence="3 4">
    <name type="scientific">Deinococcus enclensis</name>
    <dbReference type="NCBI Taxonomy" id="1049582"/>
    <lineage>
        <taxon>Bacteria</taxon>
        <taxon>Thermotogati</taxon>
        <taxon>Deinococcota</taxon>
        <taxon>Deinococci</taxon>
        <taxon>Deinococcales</taxon>
        <taxon>Deinococcaceae</taxon>
        <taxon>Deinococcus</taxon>
    </lineage>
</organism>
<comment type="caution">
    <text evidence="3">The sequence shown here is derived from an EMBL/GenBank/DDBJ whole genome shotgun (WGS) entry which is preliminary data.</text>
</comment>
<dbReference type="EMBL" id="JAURUR010000025">
    <property type="protein sequence ID" value="MDP9766384.1"/>
    <property type="molecule type" value="Genomic_DNA"/>
</dbReference>
<evidence type="ECO:0000256" key="2">
    <source>
        <dbReference type="SAM" id="SignalP"/>
    </source>
</evidence>
<evidence type="ECO:0000313" key="4">
    <source>
        <dbReference type="Proteomes" id="UP001232163"/>
    </source>
</evidence>
<protein>
    <submittedName>
        <fullName evidence="3">Uncharacterized protein</fullName>
    </submittedName>
</protein>
<reference evidence="3 4" key="1">
    <citation type="submission" date="2023-07" db="EMBL/GenBank/DDBJ databases">
        <title>Genomic Encyclopedia of Type Strains, Phase IV (KMG-IV): sequencing the most valuable type-strain genomes for metagenomic binning, comparative biology and taxonomic classification.</title>
        <authorList>
            <person name="Goeker M."/>
        </authorList>
    </citation>
    <scope>NUCLEOTIDE SEQUENCE [LARGE SCALE GENOMIC DNA]</scope>
    <source>
        <strain evidence="3 4">NIO-1023</strain>
    </source>
</reference>
<gene>
    <name evidence="3" type="ORF">QO006_003851</name>
</gene>
<proteinExistence type="predicted"/>
<keyword evidence="2" id="KW-0732">Signal</keyword>
<dbReference type="RefSeq" id="WP_307469560.1">
    <property type="nucleotide sequence ID" value="NZ_JAURUR010000025.1"/>
</dbReference>
<feature type="signal peptide" evidence="2">
    <location>
        <begin position="1"/>
        <end position="21"/>
    </location>
</feature>